<evidence type="ECO:0000256" key="1">
    <source>
        <dbReference type="SAM" id="MobiDB-lite"/>
    </source>
</evidence>
<protein>
    <submittedName>
        <fullName evidence="2">Uncharacterized protein</fullName>
    </submittedName>
</protein>
<dbReference type="Proteomes" id="UP001174936">
    <property type="component" value="Unassembled WGS sequence"/>
</dbReference>
<reference evidence="2" key="1">
    <citation type="submission" date="2023-06" db="EMBL/GenBank/DDBJ databases">
        <title>Genome-scale phylogeny and comparative genomics of the fungal order Sordariales.</title>
        <authorList>
            <consortium name="Lawrence Berkeley National Laboratory"/>
            <person name="Hensen N."/>
            <person name="Bonometti L."/>
            <person name="Westerberg I."/>
            <person name="Brannstrom I.O."/>
            <person name="Guillou S."/>
            <person name="Cros-Aarteil S."/>
            <person name="Calhoun S."/>
            <person name="Haridas S."/>
            <person name="Kuo A."/>
            <person name="Mondo S."/>
            <person name="Pangilinan J."/>
            <person name="Riley R."/>
            <person name="Labutti K."/>
            <person name="Andreopoulos B."/>
            <person name="Lipzen A."/>
            <person name="Chen C."/>
            <person name="Yanf M."/>
            <person name="Daum C."/>
            <person name="Ng V."/>
            <person name="Clum A."/>
            <person name="Steindorff A."/>
            <person name="Ohm R."/>
            <person name="Martin F."/>
            <person name="Silar P."/>
            <person name="Natvig D."/>
            <person name="Lalanne C."/>
            <person name="Gautier V."/>
            <person name="Ament-Velasquez S.L."/>
            <person name="Kruys A."/>
            <person name="Hutchinson M.I."/>
            <person name="Powell A.J."/>
            <person name="Barry K."/>
            <person name="Miller A.N."/>
            <person name="Grigoriev I.V."/>
            <person name="Debuchy R."/>
            <person name="Gladieux P."/>
            <person name="Thoren M.H."/>
            <person name="Johannesson H."/>
        </authorList>
    </citation>
    <scope>NUCLEOTIDE SEQUENCE</scope>
    <source>
        <strain evidence="2">SMH2532-1</strain>
    </source>
</reference>
<feature type="compositionally biased region" description="Basic and acidic residues" evidence="1">
    <location>
        <begin position="36"/>
        <end position="50"/>
    </location>
</feature>
<sequence length="449" mass="49353">MTSTMGRPVEYPDNQTIYQLEPKHYVAPKYTQPPNKEIHQRPRSQDEQAVGRDSLGSDCVPGMVEDHGSDMSADEYEYQGTELWDSFWQSRVNASASRVSPYPALLSSPATIRKAGQGQGQDLGMCPRTQLHQIHAANDQRNQYPMPLFGTTAERHRSRTLRPRPRASYSIFPPTSPPGPPRSSLSRPRTGSIATSSSQSSLDTQRPGTNITASPSRDPAAMPKSTRTVAQETIRAVTPTPGSPFVTFPSVPTESSRPSSRHKPLPELPPQARTANRRPSLASLRKLSLSKIATNSSSSIARLAHTQAHQAAISSSERAQHPLKEISLVDQSLRPLPPLPVEEREPVSAFDFDSDTESVKGDSQALGFVRRLMHGIAHPLRNHHRSSSDGRTSATSSRSRFRAETVGAEHNPAIEFARQDDGEDNSGNKPWLSRQSSEVFGRILGRWSA</sequence>
<dbReference type="AlphaFoldDB" id="A0AA39YR38"/>
<comment type="caution">
    <text evidence="2">The sequence shown here is derived from an EMBL/GenBank/DDBJ whole genome shotgun (WGS) entry which is preliminary data.</text>
</comment>
<evidence type="ECO:0000313" key="3">
    <source>
        <dbReference type="Proteomes" id="UP001174936"/>
    </source>
</evidence>
<feature type="region of interest" description="Disordered" evidence="1">
    <location>
        <begin position="378"/>
        <end position="434"/>
    </location>
</feature>
<accession>A0AA39YR38</accession>
<dbReference type="EMBL" id="JAULSV010000001">
    <property type="protein sequence ID" value="KAK0655830.1"/>
    <property type="molecule type" value="Genomic_DNA"/>
</dbReference>
<feature type="region of interest" description="Disordered" evidence="1">
    <location>
        <begin position="27"/>
        <end position="70"/>
    </location>
</feature>
<feature type="compositionally biased region" description="Basic residues" evidence="1">
    <location>
        <begin position="156"/>
        <end position="165"/>
    </location>
</feature>
<feature type="compositionally biased region" description="Polar residues" evidence="1">
    <location>
        <begin position="202"/>
        <end position="215"/>
    </location>
</feature>
<feature type="compositionally biased region" description="Polar residues" evidence="1">
    <location>
        <begin position="425"/>
        <end position="434"/>
    </location>
</feature>
<keyword evidence="3" id="KW-1185">Reference proteome</keyword>
<evidence type="ECO:0000313" key="2">
    <source>
        <dbReference type="EMBL" id="KAK0655830.1"/>
    </source>
</evidence>
<gene>
    <name evidence="2" type="ORF">B0T16DRAFT_19639</name>
</gene>
<feature type="compositionally biased region" description="Low complexity" evidence="1">
    <location>
        <begin position="182"/>
        <end position="201"/>
    </location>
</feature>
<name>A0AA39YR38_9PEZI</name>
<proteinExistence type="predicted"/>
<organism evidence="2 3">
    <name type="scientific">Cercophora newfieldiana</name>
    <dbReference type="NCBI Taxonomy" id="92897"/>
    <lineage>
        <taxon>Eukaryota</taxon>
        <taxon>Fungi</taxon>
        <taxon>Dikarya</taxon>
        <taxon>Ascomycota</taxon>
        <taxon>Pezizomycotina</taxon>
        <taxon>Sordariomycetes</taxon>
        <taxon>Sordariomycetidae</taxon>
        <taxon>Sordariales</taxon>
        <taxon>Lasiosphaeriaceae</taxon>
        <taxon>Cercophora</taxon>
    </lineage>
</organism>
<feature type="compositionally biased region" description="Low complexity" evidence="1">
    <location>
        <begin position="389"/>
        <end position="398"/>
    </location>
</feature>
<feature type="region of interest" description="Disordered" evidence="1">
    <location>
        <begin position="138"/>
        <end position="280"/>
    </location>
</feature>